<dbReference type="Proteomes" id="UP000245609">
    <property type="component" value="Unassembled WGS sequence"/>
</dbReference>
<dbReference type="AlphaFoldDB" id="A0A2T9ZCQ8"/>
<evidence type="ECO:0000313" key="4">
    <source>
        <dbReference type="Proteomes" id="UP000245609"/>
    </source>
</evidence>
<protein>
    <recommendedName>
        <fullName evidence="2">MAGE domain-containing protein</fullName>
    </recommendedName>
</protein>
<dbReference type="OrthoDB" id="205198at2759"/>
<dbReference type="InterPro" id="IPR041899">
    <property type="entry name" value="MAGE_WH2"/>
</dbReference>
<evidence type="ECO:0000256" key="1">
    <source>
        <dbReference type="SAM" id="MobiDB-lite"/>
    </source>
</evidence>
<keyword evidence="4" id="KW-1185">Reference proteome</keyword>
<reference evidence="3 4" key="1">
    <citation type="journal article" date="2018" name="MBio">
        <title>Comparative Genomics Reveals the Core Gene Toolbox for the Fungus-Insect Symbiosis.</title>
        <authorList>
            <person name="Wang Y."/>
            <person name="Stata M."/>
            <person name="Wang W."/>
            <person name="Stajich J.E."/>
            <person name="White M.M."/>
            <person name="Moncalvo J.M."/>
        </authorList>
    </citation>
    <scope>NUCLEOTIDE SEQUENCE [LARGE SCALE GENOMIC DNA]</scope>
    <source>
        <strain evidence="3 4">SC-DP-2</strain>
    </source>
</reference>
<dbReference type="InterPro" id="IPR037445">
    <property type="entry name" value="MAGE"/>
</dbReference>
<organism evidence="3 4">
    <name type="scientific">Smittium megazygosporum</name>
    <dbReference type="NCBI Taxonomy" id="133381"/>
    <lineage>
        <taxon>Eukaryota</taxon>
        <taxon>Fungi</taxon>
        <taxon>Fungi incertae sedis</taxon>
        <taxon>Zoopagomycota</taxon>
        <taxon>Kickxellomycotina</taxon>
        <taxon>Harpellomycetes</taxon>
        <taxon>Harpellales</taxon>
        <taxon>Legeriomycetaceae</taxon>
        <taxon>Smittium</taxon>
    </lineage>
</organism>
<dbReference type="Gene3D" id="1.10.10.1200">
    <property type="entry name" value="MAGE homology domain, winged helix WH1 motif"/>
    <property type="match status" value="1"/>
</dbReference>
<comment type="caution">
    <text evidence="3">The sequence shown here is derived from an EMBL/GenBank/DDBJ whole genome shotgun (WGS) entry which is preliminary data.</text>
</comment>
<dbReference type="GO" id="GO:0006281">
    <property type="term" value="P:DNA repair"/>
    <property type="evidence" value="ECO:0007669"/>
    <property type="project" value="TreeGrafter"/>
</dbReference>
<feature type="region of interest" description="Disordered" evidence="1">
    <location>
        <begin position="265"/>
        <end position="304"/>
    </location>
</feature>
<dbReference type="InterPro" id="IPR041898">
    <property type="entry name" value="MAGE_WH1"/>
</dbReference>
<feature type="domain" description="MAGE" evidence="2">
    <location>
        <begin position="14"/>
        <end position="242"/>
    </location>
</feature>
<feature type="compositionally biased region" description="Polar residues" evidence="1">
    <location>
        <begin position="265"/>
        <end position="285"/>
    </location>
</feature>
<accession>A0A2T9ZCQ8</accession>
<dbReference type="InterPro" id="IPR002190">
    <property type="entry name" value="MHD_dom"/>
</dbReference>
<dbReference type="Gene3D" id="1.10.10.1210">
    <property type="entry name" value="MAGE homology domain, winged helix WH2 motif"/>
    <property type="match status" value="1"/>
</dbReference>
<gene>
    <name evidence="3" type="ORF">BB560_003171</name>
</gene>
<dbReference type="SMART" id="SM01373">
    <property type="entry name" value="MAGE"/>
    <property type="match status" value="1"/>
</dbReference>
<feature type="compositionally biased region" description="Low complexity" evidence="1">
    <location>
        <begin position="286"/>
        <end position="304"/>
    </location>
</feature>
<evidence type="ECO:0000313" key="3">
    <source>
        <dbReference type="EMBL" id="PVV02376.1"/>
    </source>
</evidence>
<dbReference type="Pfam" id="PF01454">
    <property type="entry name" value="MAGE"/>
    <property type="match status" value="1"/>
</dbReference>
<dbReference type="PANTHER" id="PTHR11736:SF14">
    <property type="entry name" value="NSE3 HOMOLOG, SMC5-SMC6 COMPLEX COMPONENT"/>
    <property type="match status" value="1"/>
</dbReference>
<dbReference type="STRING" id="133381.A0A2T9ZCQ8"/>
<proteinExistence type="predicted"/>
<dbReference type="PANTHER" id="PTHR11736">
    <property type="entry name" value="MELANOMA-ASSOCIATED ANTIGEN MAGE ANTIGEN"/>
    <property type="match status" value="1"/>
</dbReference>
<dbReference type="EMBL" id="MBFS01000490">
    <property type="protein sequence ID" value="PVV02376.1"/>
    <property type="molecule type" value="Genomic_DNA"/>
</dbReference>
<dbReference type="GO" id="GO:0005634">
    <property type="term" value="C:nucleus"/>
    <property type="evidence" value="ECO:0007669"/>
    <property type="project" value="TreeGrafter"/>
</dbReference>
<evidence type="ECO:0000259" key="2">
    <source>
        <dbReference type="SMART" id="SM01373"/>
    </source>
</evidence>
<sequence>MILSEENIGVVRDLIRFALSSEGSRKPIKREDIRELVLKKSNKLEFKKIFSAAQSKLKSDFGCELVELPAKKKLVVKNKTSKKSQPGTGRYILRSIIDPELRRQFPIVFDTQEEKFNGVIAVVLSLVFLNYGTITLDSLLNRIEQLGLPNLPFFPDNPLEDIRNKGIELISALLKLEYLAKVDTFSKTSTNSRAGATNSATSQAPNSALSVSNAFNSDVILDGNSEYSWGPRAVVEYSYPDITKFISELTDSIFDQEFLEKVSKSSGVPMSDLQDSTQDTNTPPGSNLTNSTLNETENTVSLSP</sequence>
<name>A0A2T9ZCQ8_9FUNG</name>